<gene>
    <name evidence="16" type="ORF">QBC46DRAFT_460282</name>
</gene>
<dbReference type="GO" id="GO:0006508">
    <property type="term" value="P:proteolysis"/>
    <property type="evidence" value="ECO:0007669"/>
    <property type="project" value="UniProtKB-KW"/>
</dbReference>
<dbReference type="CDD" id="cd01087">
    <property type="entry name" value="Prolidase"/>
    <property type="match status" value="1"/>
</dbReference>
<protein>
    <recommendedName>
        <fullName evidence="5">Xaa-Pro aminopeptidase</fullName>
        <ecNumber evidence="5">3.4.11.9</ecNumber>
    </recommendedName>
    <alternativeName>
        <fullName evidence="12">Aminoacylproline aminopeptidase</fullName>
    </alternativeName>
    <alternativeName>
        <fullName evidence="13">Prolidase</fullName>
    </alternativeName>
</protein>
<dbReference type="InterPro" id="IPR029149">
    <property type="entry name" value="Creatin/AminoP/Spt16_N"/>
</dbReference>
<evidence type="ECO:0000256" key="2">
    <source>
        <dbReference type="ARBA" id="ARBA00001936"/>
    </source>
</evidence>
<dbReference type="SMART" id="SM01011">
    <property type="entry name" value="AMP_N"/>
    <property type="match status" value="1"/>
</dbReference>
<evidence type="ECO:0000256" key="14">
    <source>
        <dbReference type="RuleBase" id="RU000590"/>
    </source>
</evidence>
<dbReference type="PROSITE" id="PS00491">
    <property type="entry name" value="PROLINE_PEPTIDASE"/>
    <property type="match status" value="1"/>
</dbReference>
<dbReference type="PANTHER" id="PTHR43226:SF3">
    <property type="entry name" value="XAA-PRO AMINOPEPTIDASE AN0832-RELATED"/>
    <property type="match status" value="1"/>
</dbReference>
<reference evidence="17" key="1">
    <citation type="journal article" date="2023" name="Mol. Phylogenet. Evol.">
        <title>Genome-scale phylogeny and comparative genomics of the fungal order Sordariales.</title>
        <authorList>
            <person name="Hensen N."/>
            <person name="Bonometti L."/>
            <person name="Westerberg I."/>
            <person name="Brannstrom I.O."/>
            <person name="Guillou S."/>
            <person name="Cros-Aarteil S."/>
            <person name="Calhoun S."/>
            <person name="Haridas S."/>
            <person name="Kuo A."/>
            <person name="Mondo S."/>
            <person name="Pangilinan J."/>
            <person name="Riley R."/>
            <person name="LaButti K."/>
            <person name="Andreopoulos B."/>
            <person name="Lipzen A."/>
            <person name="Chen C."/>
            <person name="Yan M."/>
            <person name="Daum C."/>
            <person name="Ng V."/>
            <person name="Clum A."/>
            <person name="Steindorff A."/>
            <person name="Ohm R.A."/>
            <person name="Martin F."/>
            <person name="Silar P."/>
            <person name="Natvig D.O."/>
            <person name="Lalanne C."/>
            <person name="Gautier V."/>
            <person name="Ament-Velasquez S.L."/>
            <person name="Kruys A."/>
            <person name="Hutchinson M.I."/>
            <person name="Powell A.J."/>
            <person name="Barry K."/>
            <person name="Miller A.N."/>
            <person name="Grigoriev I.V."/>
            <person name="Debuchy R."/>
            <person name="Gladieux P."/>
            <person name="Hiltunen Thoren M."/>
            <person name="Johannesson H."/>
        </authorList>
    </citation>
    <scope>NUCLEOTIDE SEQUENCE [LARGE SCALE GENOMIC DNA]</scope>
    <source>
        <strain evidence="17">CBS 340.73</strain>
    </source>
</reference>
<comment type="function">
    <text evidence="3">Catalyzes the removal of a penultimate prolyl residue from the N-termini of peptides.</text>
</comment>
<dbReference type="InterPro" id="IPR001131">
    <property type="entry name" value="Peptidase_M24B_aminopep-P_CS"/>
</dbReference>
<keyword evidence="6" id="KW-0031">Aminopeptidase</keyword>
<evidence type="ECO:0000259" key="15">
    <source>
        <dbReference type="SMART" id="SM01011"/>
    </source>
</evidence>
<evidence type="ECO:0000256" key="11">
    <source>
        <dbReference type="ARBA" id="ARBA00023211"/>
    </source>
</evidence>
<proteinExistence type="inferred from homology"/>
<dbReference type="InterPro" id="IPR000994">
    <property type="entry name" value="Pept_M24"/>
</dbReference>
<accession>A0AAN6N3W3</accession>
<evidence type="ECO:0000313" key="17">
    <source>
        <dbReference type="Proteomes" id="UP001303473"/>
    </source>
</evidence>
<comment type="similarity">
    <text evidence="4 14">Belongs to the peptidase M24B family.</text>
</comment>
<name>A0AAN6N3W3_9PEZI</name>
<comment type="caution">
    <text evidence="16">The sequence shown here is derived from an EMBL/GenBank/DDBJ whole genome shotgun (WGS) entry which is preliminary data.</text>
</comment>
<evidence type="ECO:0000313" key="16">
    <source>
        <dbReference type="EMBL" id="KAK3938340.1"/>
    </source>
</evidence>
<evidence type="ECO:0000256" key="1">
    <source>
        <dbReference type="ARBA" id="ARBA00001424"/>
    </source>
</evidence>
<evidence type="ECO:0000256" key="10">
    <source>
        <dbReference type="ARBA" id="ARBA00023049"/>
    </source>
</evidence>
<comment type="catalytic activity">
    <reaction evidence="1">
        <text>Release of any N-terminal amino acid, including proline, that is linked to proline, even from a dipeptide or tripeptide.</text>
        <dbReference type="EC" id="3.4.11.9"/>
    </reaction>
</comment>
<keyword evidence="10" id="KW-0482">Metalloprotease</keyword>
<dbReference type="PANTHER" id="PTHR43226">
    <property type="entry name" value="XAA-PRO AMINOPEPTIDASE 3"/>
    <property type="match status" value="1"/>
</dbReference>
<evidence type="ECO:0000256" key="12">
    <source>
        <dbReference type="ARBA" id="ARBA00030849"/>
    </source>
</evidence>
<keyword evidence="17" id="KW-1185">Reference proteome</keyword>
<evidence type="ECO:0000256" key="13">
    <source>
        <dbReference type="ARBA" id="ARBA00032413"/>
    </source>
</evidence>
<dbReference type="Gene3D" id="3.90.230.10">
    <property type="entry name" value="Creatinase/methionine aminopeptidase superfamily"/>
    <property type="match status" value="1"/>
</dbReference>
<evidence type="ECO:0000256" key="5">
    <source>
        <dbReference type="ARBA" id="ARBA00012574"/>
    </source>
</evidence>
<comment type="cofactor">
    <cofactor evidence="2">
        <name>Mn(2+)</name>
        <dbReference type="ChEBI" id="CHEBI:29035"/>
    </cofactor>
</comment>
<dbReference type="Pfam" id="PF05195">
    <property type="entry name" value="AMP_N"/>
    <property type="match status" value="1"/>
</dbReference>
<dbReference type="EMBL" id="MU853831">
    <property type="protein sequence ID" value="KAK3938340.1"/>
    <property type="molecule type" value="Genomic_DNA"/>
</dbReference>
<dbReference type="Gene3D" id="3.40.350.10">
    <property type="entry name" value="Creatinase/prolidase N-terminal domain"/>
    <property type="match status" value="1"/>
</dbReference>
<dbReference type="InterPro" id="IPR036005">
    <property type="entry name" value="Creatinase/aminopeptidase-like"/>
</dbReference>
<dbReference type="GO" id="GO:0030145">
    <property type="term" value="F:manganese ion binding"/>
    <property type="evidence" value="ECO:0007669"/>
    <property type="project" value="InterPro"/>
</dbReference>
<feature type="domain" description="Aminopeptidase P N-terminal" evidence="15">
    <location>
        <begin position="7"/>
        <end position="140"/>
    </location>
</feature>
<sequence>MHAKPTTPPNTHITGVGGVGVRPVTSGLIFLPGQDEHAYEDSDMGPAFRQRRYFYYLSGVNIPGCAVTYDLRSDQLILWIPCTDPRTVLWYGRTPTLGEVKEKVDVDDVRYIKGLAKYLYVAVAGSGQTLYVLHEDQAPRFENGRVKGTITIDTSKLKPAMDAARVVKSNYEVSMIRRANAVSSAAHKAVLSRLKKLTNEREIEAIFMASCLAQGASRQAYPVIAGSGPNASTLHYDANNESLAGRQLVCLDAGAEWNCYASDITRTFPISGKFSREAKQIYKIVQQMQEECIHMIKPGVVYYTLHLHACRVATKELLKLGILQDGSVEEMMQKGTVAAFFPHGLGHHVGLEVHDVSGKERLILDYNVGQGSRGANKGGNVKKREFIGSAHLASLYREHMALATAGAAVEPPPYHGRQKLERNMVVTVEPGLYFCKEYLQAFFLDNPLHAPHINKGTLARYWDVGGVRIEDCILVTDAGYENLTTAPKGEEEMLRFININNNGHH</sequence>
<evidence type="ECO:0000256" key="4">
    <source>
        <dbReference type="ARBA" id="ARBA00008766"/>
    </source>
</evidence>
<dbReference type="AlphaFoldDB" id="A0AAN6N3W3"/>
<dbReference type="EC" id="3.4.11.9" evidence="5"/>
<evidence type="ECO:0000256" key="3">
    <source>
        <dbReference type="ARBA" id="ARBA00002443"/>
    </source>
</evidence>
<evidence type="ECO:0000256" key="7">
    <source>
        <dbReference type="ARBA" id="ARBA00022670"/>
    </source>
</evidence>
<keyword evidence="9" id="KW-0378">Hydrolase</keyword>
<evidence type="ECO:0000256" key="8">
    <source>
        <dbReference type="ARBA" id="ARBA00022723"/>
    </source>
</evidence>
<organism evidence="16 17">
    <name type="scientific">Diplogelasinospora grovesii</name>
    <dbReference type="NCBI Taxonomy" id="303347"/>
    <lineage>
        <taxon>Eukaryota</taxon>
        <taxon>Fungi</taxon>
        <taxon>Dikarya</taxon>
        <taxon>Ascomycota</taxon>
        <taxon>Pezizomycotina</taxon>
        <taxon>Sordariomycetes</taxon>
        <taxon>Sordariomycetidae</taxon>
        <taxon>Sordariales</taxon>
        <taxon>Diplogelasinosporaceae</taxon>
        <taxon>Diplogelasinospora</taxon>
    </lineage>
</organism>
<evidence type="ECO:0000256" key="9">
    <source>
        <dbReference type="ARBA" id="ARBA00022801"/>
    </source>
</evidence>
<keyword evidence="11" id="KW-0464">Manganese</keyword>
<dbReference type="Proteomes" id="UP001303473">
    <property type="component" value="Unassembled WGS sequence"/>
</dbReference>
<keyword evidence="8 14" id="KW-0479">Metal-binding</keyword>
<evidence type="ECO:0000256" key="6">
    <source>
        <dbReference type="ARBA" id="ARBA00022438"/>
    </source>
</evidence>
<keyword evidence="7" id="KW-0645">Protease</keyword>
<dbReference type="SUPFAM" id="SSF55920">
    <property type="entry name" value="Creatinase/aminopeptidase"/>
    <property type="match status" value="1"/>
</dbReference>
<dbReference type="SUPFAM" id="SSF53092">
    <property type="entry name" value="Creatinase/prolidase N-terminal domain"/>
    <property type="match status" value="1"/>
</dbReference>
<dbReference type="InterPro" id="IPR052433">
    <property type="entry name" value="X-Pro_dipept-like"/>
</dbReference>
<dbReference type="GO" id="GO:0070006">
    <property type="term" value="F:metalloaminopeptidase activity"/>
    <property type="evidence" value="ECO:0007669"/>
    <property type="project" value="InterPro"/>
</dbReference>
<dbReference type="Pfam" id="PF00557">
    <property type="entry name" value="Peptidase_M24"/>
    <property type="match status" value="1"/>
</dbReference>
<dbReference type="InterPro" id="IPR007865">
    <property type="entry name" value="Aminopep_P_N"/>
</dbReference>